<reference evidence="3 4" key="1">
    <citation type="submission" date="2018-02" db="EMBL/GenBank/DDBJ databases">
        <title>The genomes of Aspergillus section Nigri reveals drivers in fungal speciation.</title>
        <authorList>
            <consortium name="DOE Joint Genome Institute"/>
            <person name="Vesth T.C."/>
            <person name="Nybo J."/>
            <person name="Theobald S."/>
            <person name="Brandl J."/>
            <person name="Frisvad J.C."/>
            <person name="Nielsen K.F."/>
            <person name="Lyhne E.K."/>
            <person name="Kogle M.E."/>
            <person name="Kuo A."/>
            <person name="Riley R."/>
            <person name="Clum A."/>
            <person name="Nolan M."/>
            <person name="Lipzen A."/>
            <person name="Salamov A."/>
            <person name="Henrissat B."/>
            <person name="Wiebenga A."/>
            <person name="De vries R.P."/>
            <person name="Grigoriev I.V."/>
            <person name="Mortensen U.H."/>
            <person name="Andersen M.R."/>
            <person name="Baker S.E."/>
        </authorList>
    </citation>
    <scope>NUCLEOTIDE SEQUENCE [LARGE SCALE GENOMIC DNA]</scope>
    <source>
        <strain evidence="3 4">CBS 707.79</strain>
    </source>
</reference>
<dbReference type="GO" id="GO:0005737">
    <property type="term" value="C:cytoplasm"/>
    <property type="evidence" value="ECO:0007669"/>
    <property type="project" value="TreeGrafter"/>
</dbReference>
<keyword evidence="4" id="KW-1185">Reference proteome</keyword>
<dbReference type="InterPro" id="IPR036188">
    <property type="entry name" value="FAD/NAD-bd_sf"/>
</dbReference>
<protein>
    <submittedName>
        <fullName evidence="3">FAD/NAD(P)-binding domain-containing protein</fullName>
    </submittedName>
</protein>
<dbReference type="EMBL" id="KZ825866">
    <property type="protein sequence ID" value="PYH94735.1"/>
    <property type="molecule type" value="Genomic_DNA"/>
</dbReference>
<evidence type="ECO:0000259" key="2">
    <source>
        <dbReference type="Pfam" id="PF07992"/>
    </source>
</evidence>
<gene>
    <name evidence="3" type="ORF">BO71DRAFT_449909</name>
</gene>
<sequence length="441" mass="47305">MSPTLLSTALREQHVVILGGAYAGLSTALNLLRICDGTISQYGKMGEGKPGKRDGRGRGGKRGLGRQKMELPRPPRLMPKITILDPRDGFYHLVGTPMAHTSRDFIPKAWRTWEEIPELKRQSVSVLKGAAVKVDPEAKSLLYVSDESEGLQQKSLDYDYLVVATGLRRPWPTVPVATTKSEYSAQAQRYIDHLQTCNSVAVIGGGAVGIEMAAEIKHRYPSKEVTLVHSRSELLSSEQLPSEFREQVNRLVQGGGVNVILENRVTSVTDESGPPKVVTLQNGRQIAADEVIWATSSAAPITEFLPKEALDDKGFVEIFPTTHVAGNIPNGDSHFAVGDVIATPGIRLAAGAIRMGKVAAASIAHMIVAGESGHKLLDGNTSMPQAPGPKSSLKLVIGASGAAYDSKTGDMMWGPEVKQRIFGDDMALHRALGALGLSLDP</sequence>
<name>A0A319DBG5_9EURO</name>
<dbReference type="AlphaFoldDB" id="A0A319DBG5"/>
<evidence type="ECO:0000256" key="1">
    <source>
        <dbReference type="SAM" id="MobiDB-lite"/>
    </source>
</evidence>
<dbReference type="PANTHER" id="PTHR43735">
    <property type="entry name" value="APOPTOSIS-INDUCING FACTOR 1"/>
    <property type="match status" value="1"/>
</dbReference>
<dbReference type="InterPro" id="IPR023753">
    <property type="entry name" value="FAD/NAD-binding_dom"/>
</dbReference>
<dbReference type="STRING" id="1448320.A0A319DBG5"/>
<evidence type="ECO:0000313" key="3">
    <source>
        <dbReference type="EMBL" id="PYH94735.1"/>
    </source>
</evidence>
<feature type="domain" description="FAD/NAD(P)-binding" evidence="2">
    <location>
        <begin position="14"/>
        <end position="356"/>
    </location>
</feature>
<dbReference type="PANTHER" id="PTHR43735:SF24">
    <property type="entry name" value="NUCLEOTIDE-DISULPHIDE OXIDOREDUCTASE AMID-LIKE, PUTATIVE (AFU_ORTHOLOGUE AFUA_1G17180)-RELATED"/>
    <property type="match status" value="1"/>
</dbReference>
<dbReference type="GO" id="GO:0050660">
    <property type="term" value="F:flavin adenine dinucleotide binding"/>
    <property type="evidence" value="ECO:0007669"/>
    <property type="project" value="TreeGrafter"/>
</dbReference>
<dbReference type="SUPFAM" id="SSF51905">
    <property type="entry name" value="FAD/NAD(P)-binding domain"/>
    <property type="match status" value="1"/>
</dbReference>
<accession>A0A319DBG5</accession>
<dbReference type="PRINTS" id="PR00368">
    <property type="entry name" value="FADPNR"/>
</dbReference>
<dbReference type="Pfam" id="PF07992">
    <property type="entry name" value="Pyr_redox_2"/>
    <property type="match status" value="1"/>
</dbReference>
<dbReference type="PRINTS" id="PR00411">
    <property type="entry name" value="PNDRDTASEI"/>
</dbReference>
<dbReference type="OrthoDB" id="202203at2759"/>
<dbReference type="Gene3D" id="3.50.50.60">
    <property type="entry name" value="FAD/NAD(P)-binding domain"/>
    <property type="match status" value="2"/>
</dbReference>
<feature type="region of interest" description="Disordered" evidence="1">
    <location>
        <begin position="43"/>
        <end position="71"/>
    </location>
</feature>
<organism evidence="3 4">
    <name type="scientific">Aspergillus ellipticus CBS 707.79</name>
    <dbReference type="NCBI Taxonomy" id="1448320"/>
    <lineage>
        <taxon>Eukaryota</taxon>
        <taxon>Fungi</taxon>
        <taxon>Dikarya</taxon>
        <taxon>Ascomycota</taxon>
        <taxon>Pezizomycotina</taxon>
        <taxon>Eurotiomycetes</taxon>
        <taxon>Eurotiomycetidae</taxon>
        <taxon>Eurotiales</taxon>
        <taxon>Aspergillaceae</taxon>
        <taxon>Aspergillus</taxon>
        <taxon>Aspergillus subgen. Circumdati</taxon>
    </lineage>
</organism>
<feature type="compositionally biased region" description="Basic and acidic residues" evidence="1">
    <location>
        <begin position="46"/>
        <end position="57"/>
    </location>
</feature>
<proteinExistence type="predicted"/>
<dbReference type="VEuPathDB" id="FungiDB:BO71DRAFT_449909"/>
<dbReference type="Proteomes" id="UP000247810">
    <property type="component" value="Unassembled WGS sequence"/>
</dbReference>
<dbReference type="GO" id="GO:0004174">
    <property type="term" value="F:electron-transferring-flavoprotein dehydrogenase activity"/>
    <property type="evidence" value="ECO:0007669"/>
    <property type="project" value="TreeGrafter"/>
</dbReference>
<evidence type="ECO:0000313" key="4">
    <source>
        <dbReference type="Proteomes" id="UP000247810"/>
    </source>
</evidence>